<dbReference type="Proteomes" id="UP000783588">
    <property type="component" value="Unassembled WGS sequence"/>
</dbReference>
<feature type="transmembrane region" description="Helical" evidence="7">
    <location>
        <begin position="169"/>
        <end position="189"/>
    </location>
</feature>
<evidence type="ECO:0000256" key="1">
    <source>
        <dbReference type="ARBA" id="ARBA00004651"/>
    </source>
</evidence>
<keyword evidence="4 7" id="KW-0812">Transmembrane</keyword>
<organism evidence="9 10">
    <name type="scientific">Butyricicoccus intestinisimiae</name>
    <dbReference type="NCBI Taxonomy" id="2841509"/>
    <lineage>
        <taxon>Bacteria</taxon>
        <taxon>Bacillati</taxon>
        <taxon>Bacillota</taxon>
        <taxon>Clostridia</taxon>
        <taxon>Eubacteriales</taxon>
        <taxon>Butyricicoccaceae</taxon>
        <taxon>Butyricicoccus</taxon>
    </lineage>
</organism>
<feature type="transmembrane region" description="Helical" evidence="7">
    <location>
        <begin position="146"/>
        <end position="163"/>
    </location>
</feature>
<evidence type="ECO:0000256" key="7">
    <source>
        <dbReference type="SAM" id="Phobius"/>
    </source>
</evidence>
<dbReference type="EMBL" id="JAHLQI010000005">
    <property type="protein sequence ID" value="MBU5490946.1"/>
    <property type="molecule type" value="Genomic_DNA"/>
</dbReference>
<evidence type="ECO:0000256" key="4">
    <source>
        <dbReference type="ARBA" id="ARBA00022692"/>
    </source>
</evidence>
<keyword evidence="10" id="KW-1185">Reference proteome</keyword>
<evidence type="ECO:0000313" key="10">
    <source>
        <dbReference type="Proteomes" id="UP000783588"/>
    </source>
</evidence>
<accession>A0ABS6EUX7</accession>
<dbReference type="RefSeq" id="WP_216470661.1">
    <property type="nucleotide sequence ID" value="NZ_JAHLQI010000005.1"/>
</dbReference>
<evidence type="ECO:0000256" key="5">
    <source>
        <dbReference type="ARBA" id="ARBA00022989"/>
    </source>
</evidence>
<evidence type="ECO:0000256" key="2">
    <source>
        <dbReference type="ARBA" id="ARBA00008335"/>
    </source>
</evidence>
<feature type="transmembrane region" description="Helical" evidence="7">
    <location>
        <begin position="253"/>
        <end position="273"/>
    </location>
</feature>
<sequence>MEHKQSFFQRIGKDKRYIVFNLFFAYFTLGVALIMLGSVLPVLKADYALNYQVGGMLLSVQSIGYAVAGLGAGFLPLYLGLKKSFILLTSGTCIGMGMLLASGNPVWLLTAMGLIGISKGAVTNYNNQIMTELAEGDAGPLNLMHAFFAIGACIAPFIVLLCGKVDASGWRLAVFLSAAAVGVGLLAMFRMNMRGSTAKQEQNTEKTGVSYGFFKEKIFWITMLICFFYQGIEGTMMGWLTSFFVDSHVMTDSFAQVVTSALWIALLVGRVSCSRLAACFKPSQMILAMAIGQFVFLTVLVTSHSFAGMMIATIGLGLSMSGMYGTSVSNAGDLFARYPVCMGFFVLMTSTGAVVAPAVVGAVANASGMRMGISCLLFAAAALVLMALGNVRMGYLRRRRAKKAHKQHA</sequence>
<evidence type="ECO:0000256" key="3">
    <source>
        <dbReference type="ARBA" id="ARBA00022448"/>
    </source>
</evidence>
<reference evidence="9 10" key="1">
    <citation type="submission" date="2021-06" db="EMBL/GenBank/DDBJ databases">
        <authorList>
            <person name="Sun Q."/>
            <person name="Li D."/>
        </authorList>
    </citation>
    <scope>NUCLEOTIDE SEQUENCE [LARGE SCALE GENOMIC DNA]</scope>
    <source>
        <strain evidence="9 10">MSJd-7</strain>
    </source>
</reference>
<comment type="subcellular location">
    <subcellularLocation>
        <location evidence="1">Cell membrane</location>
        <topology evidence="1">Multi-pass membrane protein</topology>
    </subcellularLocation>
</comment>
<feature type="domain" description="Major facilitator superfamily (MFS) profile" evidence="8">
    <location>
        <begin position="18"/>
        <end position="399"/>
    </location>
</feature>
<feature type="transmembrane region" description="Helical" evidence="7">
    <location>
        <begin position="55"/>
        <end position="78"/>
    </location>
</feature>
<feature type="transmembrane region" description="Helical" evidence="7">
    <location>
        <begin position="107"/>
        <end position="125"/>
    </location>
</feature>
<dbReference type="Pfam" id="PF07690">
    <property type="entry name" value="MFS_1"/>
    <property type="match status" value="1"/>
</dbReference>
<dbReference type="InterPro" id="IPR051788">
    <property type="entry name" value="MFS_Transporter"/>
</dbReference>
<feature type="transmembrane region" description="Helical" evidence="7">
    <location>
        <begin position="285"/>
        <end position="301"/>
    </location>
</feature>
<feature type="transmembrane region" description="Helical" evidence="7">
    <location>
        <begin position="307"/>
        <end position="326"/>
    </location>
</feature>
<evidence type="ECO:0000256" key="6">
    <source>
        <dbReference type="ARBA" id="ARBA00023136"/>
    </source>
</evidence>
<feature type="transmembrane region" description="Helical" evidence="7">
    <location>
        <begin position="371"/>
        <end position="391"/>
    </location>
</feature>
<dbReference type="InterPro" id="IPR020846">
    <property type="entry name" value="MFS_dom"/>
</dbReference>
<name>A0ABS6EUX7_9FIRM</name>
<protein>
    <submittedName>
        <fullName evidence="9">MFS transporter</fullName>
    </submittedName>
</protein>
<dbReference type="PANTHER" id="PTHR23514">
    <property type="entry name" value="BYPASS OF STOP CODON PROTEIN 6"/>
    <property type="match status" value="1"/>
</dbReference>
<feature type="transmembrane region" description="Helical" evidence="7">
    <location>
        <begin position="338"/>
        <end position="359"/>
    </location>
</feature>
<dbReference type="InterPro" id="IPR011701">
    <property type="entry name" value="MFS"/>
</dbReference>
<gene>
    <name evidence="9" type="ORF">KQI75_10010</name>
</gene>
<keyword evidence="3" id="KW-0813">Transport</keyword>
<proteinExistence type="inferred from homology"/>
<dbReference type="PROSITE" id="PS50850">
    <property type="entry name" value="MFS"/>
    <property type="match status" value="1"/>
</dbReference>
<dbReference type="PANTHER" id="PTHR23514:SF3">
    <property type="entry name" value="BYPASS OF STOP CODON PROTEIN 6"/>
    <property type="match status" value="1"/>
</dbReference>
<keyword evidence="6 7" id="KW-0472">Membrane</keyword>
<feature type="transmembrane region" description="Helical" evidence="7">
    <location>
        <begin position="20"/>
        <end position="43"/>
    </location>
</feature>
<comment type="caution">
    <text evidence="9">The sequence shown here is derived from an EMBL/GenBank/DDBJ whole genome shotgun (WGS) entry which is preliminary data.</text>
</comment>
<feature type="transmembrane region" description="Helical" evidence="7">
    <location>
        <begin position="85"/>
        <end position="101"/>
    </location>
</feature>
<evidence type="ECO:0000259" key="8">
    <source>
        <dbReference type="PROSITE" id="PS50850"/>
    </source>
</evidence>
<feature type="transmembrane region" description="Helical" evidence="7">
    <location>
        <begin position="218"/>
        <end position="241"/>
    </location>
</feature>
<evidence type="ECO:0000313" key="9">
    <source>
        <dbReference type="EMBL" id="MBU5490946.1"/>
    </source>
</evidence>
<keyword evidence="5 7" id="KW-1133">Transmembrane helix</keyword>
<comment type="similarity">
    <text evidence="2">Belongs to the major facilitator superfamily.</text>
</comment>